<dbReference type="AlphaFoldDB" id="A0A9X0L2V7"/>
<reference evidence="1 2" key="1">
    <citation type="submission" date="2015-11" db="EMBL/GenBank/DDBJ databases">
        <title>Solirubrum puertoriconensis gen. nov. an environmental bacteria isolated in Puerto Rico.</title>
        <authorList>
            <person name="Cuebas-Irizarry M.F."/>
            <person name="Montalvo-Rodriguez R."/>
        </authorList>
    </citation>
    <scope>NUCLEOTIDE SEQUENCE [LARGE SCALE GENOMIC DNA]</scope>
    <source>
        <strain evidence="1 2">MC1A</strain>
    </source>
</reference>
<evidence type="ECO:0000313" key="1">
    <source>
        <dbReference type="EMBL" id="KUG05870.1"/>
    </source>
</evidence>
<dbReference type="RefSeq" id="WP_059071564.1">
    <property type="nucleotide sequence ID" value="NZ_LNAL01000008.1"/>
</dbReference>
<gene>
    <name evidence="1" type="ORF">ASU33_00320</name>
</gene>
<sequence length="149" mass="16318">MISFSDEVLHLLQEAGWYEGRNVDTNRYAAAIRASKYPWQEAAHRFLSEFGGLLLRFLRSDGSVSTLHFNVPQALASQTSANVLADCMKRLGSGGFTIIGQAYAEDLVLLMDSQGRVYGGGCDDCLYLIANTGEEAIETICLDLAFEVV</sequence>
<dbReference type="OrthoDB" id="797385at2"/>
<accession>A0A9X0L2V7</accession>
<organism evidence="1 2">
    <name type="scientific">Solirubrum puertoriconensis</name>
    <dbReference type="NCBI Taxonomy" id="1751427"/>
    <lineage>
        <taxon>Bacteria</taxon>
        <taxon>Pseudomonadati</taxon>
        <taxon>Bacteroidota</taxon>
        <taxon>Cytophagia</taxon>
        <taxon>Cytophagales</taxon>
    </lineage>
</organism>
<dbReference type="Pfam" id="PF14433">
    <property type="entry name" value="SUKH-3"/>
    <property type="match status" value="1"/>
</dbReference>
<protein>
    <recommendedName>
        <fullName evidence="3">SUKH-3 domain containing protein</fullName>
    </recommendedName>
</protein>
<dbReference type="InterPro" id="IPR025850">
    <property type="entry name" value="SUKH-3"/>
</dbReference>
<comment type="caution">
    <text evidence="1">The sequence shown here is derived from an EMBL/GenBank/DDBJ whole genome shotgun (WGS) entry which is preliminary data.</text>
</comment>
<evidence type="ECO:0000313" key="2">
    <source>
        <dbReference type="Proteomes" id="UP000054223"/>
    </source>
</evidence>
<dbReference type="EMBL" id="LNAL01000008">
    <property type="protein sequence ID" value="KUG05870.1"/>
    <property type="molecule type" value="Genomic_DNA"/>
</dbReference>
<keyword evidence="2" id="KW-1185">Reference proteome</keyword>
<name>A0A9X0L2V7_SOLP1</name>
<dbReference type="Proteomes" id="UP000054223">
    <property type="component" value="Unassembled WGS sequence"/>
</dbReference>
<evidence type="ECO:0008006" key="3">
    <source>
        <dbReference type="Google" id="ProtNLM"/>
    </source>
</evidence>
<proteinExistence type="predicted"/>